<dbReference type="Proteomes" id="UP000596661">
    <property type="component" value="Chromosome 8"/>
</dbReference>
<organism evidence="1 2">
    <name type="scientific">Cannabis sativa</name>
    <name type="common">Hemp</name>
    <name type="synonym">Marijuana</name>
    <dbReference type="NCBI Taxonomy" id="3483"/>
    <lineage>
        <taxon>Eukaryota</taxon>
        <taxon>Viridiplantae</taxon>
        <taxon>Streptophyta</taxon>
        <taxon>Embryophyta</taxon>
        <taxon>Tracheophyta</taxon>
        <taxon>Spermatophyta</taxon>
        <taxon>Magnoliopsida</taxon>
        <taxon>eudicotyledons</taxon>
        <taxon>Gunneridae</taxon>
        <taxon>Pentapetalae</taxon>
        <taxon>rosids</taxon>
        <taxon>fabids</taxon>
        <taxon>Rosales</taxon>
        <taxon>Cannabaceae</taxon>
        <taxon>Cannabis</taxon>
    </lineage>
</organism>
<reference evidence="1" key="1">
    <citation type="submission" date="2018-11" db="EMBL/GenBank/DDBJ databases">
        <authorList>
            <person name="Grassa J C."/>
        </authorList>
    </citation>
    <scope>NUCLEOTIDE SEQUENCE [LARGE SCALE GENOMIC DNA]</scope>
</reference>
<evidence type="ECO:0000313" key="1">
    <source>
        <dbReference type="EnsemblPlants" id="cds.evm.model.08.625"/>
    </source>
</evidence>
<sequence>MNPGEFWGGKHYINQDLLQLLYEGQPRLCTSPFSLSDGLSNLSFEDWEVSSESSPTPEPEVQHHFYSEQIAGEGYMQFIWELRKGWRHYLPSNWTYIVHPGVADTIPIGLPISGALGIPIAAPAVTIAWHTHQYPSRRRMMARTKQTMQKINVTDRHVARHATLSSAEQVLPATEEEDYEGGIEVQVVEDQDNDHLESPSKVEEE</sequence>
<proteinExistence type="predicted"/>
<accession>A0A803QBV2</accession>
<dbReference type="Gramene" id="evm.model.08.625">
    <property type="protein sequence ID" value="cds.evm.model.08.625"/>
    <property type="gene ID" value="evm.TU.08.625"/>
</dbReference>
<keyword evidence="2" id="KW-1185">Reference proteome</keyword>
<dbReference type="AlphaFoldDB" id="A0A803QBV2"/>
<evidence type="ECO:0000313" key="2">
    <source>
        <dbReference type="Proteomes" id="UP000596661"/>
    </source>
</evidence>
<reference evidence="1" key="2">
    <citation type="submission" date="2021-03" db="UniProtKB">
        <authorList>
            <consortium name="EnsemblPlants"/>
        </authorList>
    </citation>
    <scope>IDENTIFICATION</scope>
</reference>
<dbReference type="EnsemblPlants" id="evm.model.08.625">
    <property type="protein sequence ID" value="cds.evm.model.08.625"/>
    <property type="gene ID" value="evm.TU.08.625"/>
</dbReference>
<name>A0A803QBV2_CANSA</name>
<protein>
    <submittedName>
        <fullName evidence="1">Uncharacterized protein</fullName>
    </submittedName>
</protein>
<dbReference type="EMBL" id="UZAU01000689">
    <property type="status" value="NOT_ANNOTATED_CDS"/>
    <property type="molecule type" value="Genomic_DNA"/>
</dbReference>